<dbReference type="SUPFAM" id="SSF53213">
    <property type="entry name" value="LigB-like"/>
    <property type="match status" value="1"/>
</dbReference>
<accession>A0ABU5ZN93</accession>
<dbReference type="Gene3D" id="3.40.830.10">
    <property type="entry name" value="LigB-like"/>
    <property type="match status" value="1"/>
</dbReference>
<dbReference type="RefSeq" id="WP_371756083.1">
    <property type="nucleotide sequence ID" value="NZ_JAYJLD010000061.1"/>
</dbReference>
<reference evidence="2" key="1">
    <citation type="submission" date="2023-12" db="EMBL/GenBank/DDBJ databases">
        <title>Fervidustalea candida gen. nov., sp. nov., a novel member of the family Paenibacillaceae isolated from a geothermal area.</title>
        <authorList>
            <person name="Li W.-J."/>
            <person name="Jiao J.-Y."/>
            <person name="Chen Y."/>
        </authorList>
    </citation>
    <scope>NUCLEOTIDE SEQUENCE</scope>
    <source>
        <strain evidence="2">SYSU GA230002</strain>
    </source>
</reference>
<evidence type="ECO:0000259" key="1">
    <source>
        <dbReference type="Pfam" id="PF02900"/>
    </source>
</evidence>
<name>A0ABU5ZN93_9BACL</name>
<protein>
    <recommendedName>
        <fullName evidence="1">Extradiol ring-cleavage dioxygenase class III enzyme subunit B domain-containing protein</fullName>
    </recommendedName>
</protein>
<proteinExistence type="predicted"/>
<keyword evidence="3" id="KW-1185">Reference proteome</keyword>
<dbReference type="EMBL" id="JAYJLD010000061">
    <property type="protein sequence ID" value="MEB3103958.1"/>
    <property type="molecule type" value="Genomic_DNA"/>
</dbReference>
<organism evidence="2 3">
    <name type="scientific">Ferviditalea candida</name>
    <dbReference type="NCBI Taxonomy" id="3108399"/>
    <lineage>
        <taxon>Bacteria</taxon>
        <taxon>Bacillati</taxon>
        <taxon>Bacillota</taxon>
        <taxon>Bacilli</taxon>
        <taxon>Bacillales</taxon>
        <taxon>Paenibacillaceae</taxon>
        <taxon>Ferviditalea</taxon>
    </lineage>
</organism>
<feature type="domain" description="Extradiol ring-cleavage dioxygenase class III enzyme subunit B" evidence="1">
    <location>
        <begin position="66"/>
        <end position="292"/>
    </location>
</feature>
<evidence type="ECO:0000313" key="3">
    <source>
        <dbReference type="Proteomes" id="UP001310386"/>
    </source>
</evidence>
<dbReference type="Pfam" id="PF02900">
    <property type="entry name" value="LigB"/>
    <property type="match status" value="1"/>
</dbReference>
<evidence type="ECO:0000313" key="2">
    <source>
        <dbReference type="EMBL" id="MEB3103958.1"/>
    </source>
</evidence>
<comment type="caution">
    <text evidence="2">The sequence shown here is derived from an EMBL/GenBank/DDBJ whole genome shotgun (WGS) entry which is preliminary data.</text>
</comment>
<sequence>MAKIVLGIGSSHSPQVSSTPEIWHMHAERDRLNPDTHFEERAREIGHTLQDKLSPEVWQRKYEECQAAIEHLNREIKEVDPDILVVIGDDQEELFFDDCKPAFGVFWGDELKDLPHDLNEIHPSLGAVIWAWHTTDQIDYYPTQSDLGRHIIASMTTEGFDVAQSKTQFEGRSLGHAYTFVQRRLAIHRTIPMVPIFVNCFFQPNQPTPARSYEFGQALRRAIESWGEDKRVAIISSGGLSHFTLDEELDQQVIRGLKNKDAGILKTLPREKLQGASGEILNWVVGAGAMEHLDMQYLEYVSGYRSPAGTGVGMTFAVWK</sequence>
<gene>
    <name evidence="2" type="ORF">VF724_20300</name>
</gene>
<dbReference type="Proteomes" id="UP001310386">
    <property type="component" value="Unassembled WGS sequence"/>
</dbReference>
<dbReference type="InterPro" id="IPR004183">
    <property type="entry name" value="Xdiol_dOase_suB"/>
</dbReference>